<evidence type="ECO:0000313" key="3">
    <source>
        <dbReference type="Proteomes" id="UP000001589"/>
    </source>
</evidence>
<dbReference type="OrthoDB" id="8149352at2"/>
<keyword evidence="1" id="KW-0812">Transmembrane</keyword>
<dbReference type="STRING" id="167542.P9515_18891"/>
<sequence length="213" mass="24399">MKFVFLSSYILIVFLISIIYKRFDQDNKEALRKIVHIGIGPLIPLAKYLDLDQISALFFTGIVSLLTFINYKSKLFPTIEDVDRKSYGTIFYCLSLFILIYLYWNKDPTSLIAGFFIMTFGDGFAGLIGKNIQSKSWIIFNQKKSFFGTMTMFLTSLLVVFGLCSFQEYSLNINIFTIAFIATILEQLSFFGVDNFVVPILSAFCFNFFITGL</sequence>
<keyword evidence="2" id="KW-0418">Kinase</keyword>
<dbReference type="InterPro" id="IPR037997">
    <property type="entry name" value="Dgk1-like"/>
</dbReference>
<gene>
    <name evidence="2" type="primary">sec59</name>
    <name evidence="2" type="ordered locus">P9515_18891</name>
</gene>
<dbReference type="GO" id="GO:0004143">
    <property type="term" value="F:ATP-dependent diacylglycerol kinase activity"/>
    <property type="evidence" value="ECO:0007669"/>
    <property type="project" value="InterPro"/>
</dbReference>
<dbReference type="eggNOG" id="COG0170">
    <property type="taxonomic scope" value="Bacteria"/>
</dbReference>
<dbReference type="Proteomes" id="UP000001589">
    <property type="component" value="Chromosome"/>
</dbReference>
<dbReference type="KEGG" id="pmc:P9515_18891"/>
<accession>A2BZ85</accession>
<keyword evidence="2" id="KW-0808">Transferase</keyword>
<dbReference type="EMBL" id="CP000552">
    <property type="protein sequence ID" value="ABM73096.1"/>
    <property type="molecule type" value="Genomic_DNA"/>
</dbReference>
<feature type="transmembrane region" description="Helical" evidence="1">
    <location>
        <begin position="145"/>
        <end position="163"/>
    </location>
</feature>
<organism evidence="2 3">
    <name type="scientific">Prochlorococcus marinus (strain MIT 9515)</name>
    <dbReference type="NCBI Taxonomy" id="167542"/>
    <lineage>
        <taxon>Bacteria</taxon>
        <taxon>Bacillati</taxon>
        <taxon>Cyanobacteriota</taxon>
        <taxon>Cyanophyceae</taxon>
        <taxon>Synechococcales</taxon>
        <taxon>Prochlorococcaceae</taxon>
        <taxon>Prochlorococcus</taxon>
    </lineage>
</organism>
<feature type="transmembrane region" description="Helical" evidence="1">
    <location>
        <begin position="54"/>
        <end position="71"/>
    </location>
</feature>
<dbReference type="GeneID" id="60201474"/>
<protein>
    <submittedName>
        <fullName evidence="2">Dolichol kinase</fullName>
    </submittedName>
</protein>
<dbReference type="PANTHER" id="PTHR31303:SF1">
    <property type="entry name" value="CTP-DEPENDENT DIACYLGLYCEROL KINASE 1"/>
    <property type="match status" value="1"/>
</dbReference>
<feature type="transmembrane region" description="Helical" evidence="1">
    <location>
        <begin position="192"/>
        <end position="210"/>
    </location>
</feature>
<evidence type="ECO:0000313" key="2">
    <source>
        <dbReference type="EMBL" id="ABM73096.1"/>
    </source>
</evidence>
<dbReference type="AlphaFoldDB" id="A2BZ85"/>
<dbReference type="PANTHER" id="PTHR31303">
    <property type="entry name" value="CTP-DEPENDENT DIACYLGLYCEROL KINASE 1"/>
    <property type="match status" value="1"/>
</dbReference>
<feature type="transmembrane region" description="Helical" evidence="1">
    <location>
        <begin position="110"/>
        <end position="129"/>
    </location>
</feature>
<evidence type="ECO:0000256" key="1">
    <source>
        <dbReference type="SAM" id="Phobius"/>
    </source>
</evidence>
<name>A2BZ85_PROM5</name>
<proteinExistence type="predicted"/>
<keyword evidence="1" id="KW-1133">Transmembrane helix</keyword>
<keyword evidence="1" id="KW-0472">Membrane</keyword>
<feature type="transmembrane region" description="Helical" evidence="1">
    <location>
        <begin position="87"/>
        <end position="104"/>
    </location>
</feature>
<feature type="transmembrane region" description="Helical" evidence="1">
    <location>
        <begin position="6"/>
        <end position="23"/>
    </location>
</feature>
<dbReference type="RefSeq" id="WP_011821180.1">
    <property type="nucleotide sequence ID" value="NC_008817.1"/>
</dbReference>
<reference evidence="2 3" key="1">
    <citation type="journal article" date="2007" name="PLoS Genet.">
        <title>Patterns and implications of gene gain and loss in the evolution of Prochlorococcus.</title>
        <authorList>
            <person name="Kettler G.C."/>
            <person name="Martiny A.C."/>
            <person name="Huang K."/>
            <person name="Zucker J."/>
            <person name="Coleman M.L."/>
            <person name="Rodrigue S."/>
            <person name="Chen F."/>
            <person name="Lapidus A."/>
            <person name="Ferriera S."/>
            <person name="Johnson J."/>
            <person name="Steglich C."/>
            <person name="Church G.M."/>
            <person name="Richardson P."/>
            <person name="Chisholm S.W."/>
        </authorList>
    </citation>
    <scope>NUCLEOTIDE SEQUENCE [LARGE SCALE GENOMIC DNA]</scope>
    <source>
        <strain evidence="2 3">MIT 9515</strain>
    </source>
</reference>
<dbReference type="HOGENOM" id="CLU_058561_7_1_3"/>